<evidence type="ECO:0000256" key="6">
    <source>
        <dbReference type="SAM" id="MobiDB-lite"/>
    </source>
</evidence>
<dbReference type="Pfam" id="PF01363">
    <property type="entry name" value="FYVE"/>
    <property type="match status" value="1"/>
</dbReference>
<evidence type="ECO:0000256" key="4">
    <source>
        <dbReference type="PROSITE-ProRule" id="PRU00091"/>
    </source>
</evidence>
<dbReference type="SMART" id="SM00064">
    <property type="entry name" value="FYVE"/>
    <property type="match status" value="1"/>
</dbReference>
<dbReference type="InterPro" id="IPR000306">
    <property type="entry name" value="Znf_FYVE"/>
</dbReference>
<dbReference type="SUPFAM" id="SSF57903">
    <property type="entry name" value="FYVE/PHD zinc finger"/>
    <property type="match status" value="1"/>
</dbReference>
<accession>A0A433QF37</accession>
<evidence type="ECO:0000313" key="9">
    <source>
        <dbReference type="Proteomes" id="UP000274822"/>
    </source>
</evidence>
<keyword evidence="5" id="KW-0175">Coiled coil</keyword>
<feature type="domain" description="FYVE-type" evidence="7">
    <location>
        <begin position="798"/>
        <end position="885"/>
    </location>
</feature>
<evidence type="ECO:0000259" key="7">
    <source>
        <dbReference type="PROSITE" id="PS50178"/>
    </source>
</evidence>
<dbReference type="AlphaFoldDB" id="A0A433QF37"/>
<keyword evidence="9" id="KW-1185">Reference proteome</keyword>
<dbReference type="Proteomes" id="UP000274822">
    <property type="component" value="Unassembled WGS sequence"/>
</dbReference>
<feature type="compositionally biased region" description="Pro residues" evidence="6">
    <location>
        <begin position="36"/>
        <end position="46"/>
    </location>
</feature>
<organism evidence="8 9">
    <name type="scientific">Jimgerdemannia flammicorona</name>
    <dbReference type="NCBI Taxonomy" id="994334"/>
    <lineage>
        <taxon>Eukaryota</taxon>
        <taxon>Fungi</taxon>
        <taxon>Fungi incertae sedis</taxon>
        <taxon>Mucoromycota</taxon>
        <taxon>Mucoromycotina</taxon>
        <taxon>Endogonomycetes</taxon>
        <taxon>Endogonales</taxon>
        <taxon>Endogonaceae</taxon>
        <taxon>Jimgerdemannia</taxon>
    </lineage>
</organism>
<dbReference type="PROSITE" id="PS50178">
    <property type="entry name" value="ZF_FYVE"/>
    <property type="match status" value="1"/>
</dbReference>
<protein>
    <recommendedName>
        <fullName evidence="7">FYVE-type domain-containing protein</fullName>
    </recommendedName>
</protein>
<comment type="caution">
    <text evidence="8">The sequence shown here is derived from an EMBL/GenBank/DDBJ whole genome shotgun (WGS) entry which is preliminary data.</text>
</comment>
<dbReference type="InterPro" id="IPR011011">
    <property type="entry name" value="Znf_FYVE_PHD"/>
</dbReference>
<name>A0A433QF37_9FUNG</name>
<feature type="region of interest" description="Disordered" evidence="6">
    <location>
        <begin position="315"/>
        <end position="343"/>
    </location>
</feature>
<keyword evidence="3" id="KW-0862">Zinc</keyword>
<dbReference type="Gene3D" id="3.30.40.10">
    <property type="entry name" value="Zinc/RING finger domain, C3HC4 (zinc finger)"/>
    <property type="match status" value="1"/>
</dbReference>
<dbReference type="InterPro" id="IPR017455">
    <property type="entry name" value="Znf_FYVE-rel"/>
</dbReference>
<keyword evidence="1" id="KW-0479">Metal-binding</keyword>
<dbReference type="PANTHER" id="PTHR23164:SF30">
    <property type="entry name" value="EARLY ENDOSOME ANTIGEN 1"/>
    <property type="match status" value="1"/>
</dbReference>
<evidence type="ECO:0000256" key="1">
    <source>
        <dbReference type="ARBA" id="ARBA00022723"/>
    </source>
</evidence>
<proteinExistence type="predicted"/>
<evidence type="ECO:0000256" key="3">
    <source>
        <dbReference type="ARBA" id="ARBA00022833"/>
    </source>
</evidence>
<dbReference type="EMBL" id="RBNJ01006665">
    <property type="protein sequence ID" value="RUS28412.1"/>
    <property type="molecule type" value="Genomic_DNA"/>
</dbReference>
<evidence type="ECO:0000256" key="5">
    <source>
        <dbReference type="SAM" id="Coils"/>
    </source>
</evidence>
<gene>
    <name evidence="8" type="ORF">BC938DRAFT_481917</name>
</gene>
<reference evidence="8 9" key="1">
    <citation type="journal article" date="2018" name="New Phytol.">
        <title>Phylogenomics of Endogonaceae and evolution of mycorrhizas within Mucoromycota.</title>
        <authorList>
            <person name="Chang Y."/>
            <person name="Desiro A."/>
            <person name="Na H."/>
            <person name="Sandor L."/>
            <person name="Lipzen A."/>
            <person name="Clum A."/>
            <person name="Barry K."/>
            <person name="Grigoriev I.V."/>
            <person name="Martin F.M."/>
            <person name="Stajich J.E."/>
            <person name="Smith M.E."/>
            <person name="Bonito G."/>
            <person name="Spatafora J.W."/>
        </authorList>
    </citation>
    <scope>NUCLEOTIDE SEQUENCE [LARGE SCALE GENOMIC DNA]</scope>
    <source>
        <strain evidence="8 9">AD002</strain>
    </source>
</reference>
<feature type="compositionally biased region" description="Polar residues" evidence="6">
    <location>
        <begin position="283"/>
        <end position="294"/>
    </location>
</feature>
<feature type="region of interest" description="Disordered" evidence="6">
    <location>
        <begin position="1"/>
        <end position="75"/>
    </location>
</feature>
<dbReference type="CDD" id="cd15760">
    <property type="entry name" value="FYVE_scVPS27p_like"/>
    <property type="match status" value="1"/>
</dbReference>
<evidence type="ECO:0000313" key="8">
    <source>
        <dbReference type="EMBL" id="RUS28412.1"/>
    </source>
</evidence>
<feature type="region of interest" description="Disordered" evidence="6">
    <location>
        <begin position="263"/>
        <end position="294"/>
    </location>
</feature>
<keyword evidence="2 4" id="KW-0863">Zinc-finger</keyword>
<dbReference type="InterPro" id="IPR013083">
    <property type="entry name" value="Znf_RING/FYVE/PHD"/>
</dbReference>
<dbReference type="GO" id="GO:0008270">
    <property type="term" value="F:zinc ion binding"/>
    <property type="evidence" value="ECO:0007669"/>
    <property type="project" value="UniProtKB-KW"/>
</dbReference>
<dbReference type="PANTHER" id="PTHR23164">
    <property type="entry name" value="EARLY ENDOSOME ANTIGEN 1"/>
    <property type="match status" value="1"/>
</dbReference>
<sequence length="891" mass="99204">MSLQHSPARRADPSRRPHHLTPIPYYLRTSHNNDAPPSPPPAPMPSPSSSADQPTDLPSGKQQKRLSRSSLHGFSSRHHQLIQHEFAMPGSALSPSKSEHWLCQDPYSHSSTYAPTESTAALHSSSIVTTTTSREWTAATDVSSSRRQSTKFATDCVAMNIPPTGRTLKQKTRALSSISLSSSPTLAAVVTTTTTAKAHILSRKSSSSIDNLVRSSAIAAKRNTLTASSNGIDLLSTSAPASTTINRNTLKIRPTLLRNVRSLSSSSQPISRTESFPAEQLYSPRSETSSSVTNFISPTSPAYANLSVDAVFEGTDSSEDEGEYNHSFSQGYESTEGDDEEIERRSITDISKTDVFDSMRRKIADLTYTLQEFQIHELLETEKLERDGRQKQREVEWERTTTENKRWSASTSSVLSGTTLASVSEYPPIASRHSRSSSSCTLCMKPVHTYQAHQCHSHRASSSSLGSLLSVATLATKREQIDQSIPSERDGMDVEDQSVLDSGAIMVPPSPVSRFPVLEDEHPSLSTSPTLTTLFLTTNALLSGRIDELSLSLSAATNARDQISLEWQAQFIDLMSCCITQSEQLEAVSMQLLESERHVRELLSVKCEIDDDLDDREKEYRNRIEEVNQVIRDQQRMTDGLEELMRELEGRVNNLLLMGSGMGPIGTGAIIDQNGEIHRIKRKDKRWSFGDTLREAVKMNEMEEVVARVRSEVGRVIGAGSANRLNNVGASLRSRMSAGNIQPSTPTTPSMPYSPVHRYSLHLSAHDRRTRFTLLPRELWVEDADVDRCQSGEFFGAENETESRKRCGVIFTWFQRRHHCRRCGKIFCHAHSTNRLLLFPPATASNNINRHPDSNQVDDYDDLQHRRSHIGLWSRVCDGCFVELIENRTQP</sequence>
<evidence type="ECO:0000256" key="2">
    <source>
        <dbReference type="ARBA" id="ARBA00022771"/>
    </source>
</evidence>
<feature type="coiled-coil region" evidence="5">
    <location>
        <begin position="617"/>
        <end position="651"/>
    </location>
</feature>